<gene>
    <name evidence="15" type="primary">LOC110779503</name>
</gene>
<dbReference type="Gene3D" id="1.10.630.10">
    <property type="entry name" value="Cytochrome P450"/>
    <property type="match status" value="1"/>
</dbReference>
<evidence type="ECO:0000256" key="6">
    <source>
        <dbReference type="ARBA" id="ARBA00022723"/>
    </source>
</evidence>
<dbReference type="GO" id="GO:0005506">
    <property type="term" value="F:iron ion binding"/>
    <property type="evidence" value="ECO:0007669"/>
    <property type="project" value="InterPro"/>
</dbReference>
<dbReference type="Pfam" id="PF00067">
    <property type="entry name" value="p450"/>
    <property type="match status" value="1"/>
</dbReference>
<keyword evidence="10 13" id="KW-0503">Monooxygenase</keyword>
<evidence type="ECO:0000256" key="7">
    <source>
        <dbReference type="ARBA" id="ARBA00022989"/>
    </source>
</evidence>
<evidence type="ECO:0000313" key="14">
    <source>
        <dbReference type="Proteomes" id="UP000813463"/>
    </source>
</evidence>
<evidence type="ECO:0000256" key="10">
    <source>
        <dbReference type="ARBA" id="ARBA00023033"/>
    </source>
</evidence>
<keyword evidence="11" id="KW-0472">Membrane</keyword>
<dbReference type="PANTHER" id="PTHR47944">
    <property type="entry name" value="CYTOCHROME P450 98A9"/>
    <property type="match status" value="1"/>
</dbReference>
<dbReference type="FunFam" id="1.10.630.10:FF:000039">
    <property type="entry name" value="Cytochrome P450"/>
    <property type="match status" value="1"/>
</dbReference>
<dbReference type="AlphaFoldDB" id="A0A9R0I1C5"/>
<dbReference type="PROSITE" id="PS00086">
    <property type="entry name" value="CYTOCHROME_P450"/>
    <property type="match status" value="1"/>
</dbReference>
<dbReference type="GO" id="GO:0072548">
    <property type="term" value="F:dicoumaroyl monocaffeoyl spermidine meta-hydroxylase activity"/>
    <property type="evidence" value="ECO:0000318"/>
    <property type="project" value="GO_Central"/>
</dbReference>
<evidence type="ECO:0000256" key="13">
    <source>
        <dbReference type="RuleBase" id="RU000461"/>
    </source>
</evidence>
<reference evidence="14" key="1">
    <citation type="journal article" date="2021" name="Nat. Commun.">
        <title>Genomic analyses provide insights into spinach domestication and the genetic basis of agronomic traits.</title>
        <authorList>
            <person name="Cai X."/>
            <person name="Sun X."/>
            <person name="Xu C."/>
            <person name="Sun H."/>
            <person name="Wang X."/>
            <person name="Ge C."/>
            <person name="Zhang Z."/>
            <person name="Wang Q."/>
            <person name="Fei Z."/>
            <person name="Jiao C."/>
            <person name="Wang Q."/>
        </authorList>
    </citation>
    <scope>NUCLEOTIDE SEQUENCE [LARGE SCALE GENOMIC DNA]</scope>
    <source>
        <strain evidence="14">cv. Varoflay</strain>
    </source>
</reference>
<keyword evidence="6 12" id="KW-0479">Metal-binding</keyword>
<evidence type="ECO:0000313" key="15">
    <source>
        <dbReference type="RefSeq" id="XP_021839704.1"/>
    </source>
</evidence>
<keyword evidence="9 12" id="KW-0408">Iron</keyword>
<dbReference type="InterPro" id="IPR017972">
    <property type="entry name" value="Cyt_P450_CS"/>
</dbReference>
<protein>
    <submittedName>
        <fullName evidence="15">Cytochrome P450 98A2-like</fullName>
    </submittedName>
</protein>
<comment type="similarity">
    <text evidence="3 13">Belongs to the cytochrome P450 family.</text>
</comment>
<evidence type="ECO:0000256" key="2">
    <source>
        <dbReference type="ARBA" id="ARBA00004167"/>
    </source>
</evidence>
<feature type="binding site" description="axial binding residue" evidence="12">
    <location>
        <position position="431"/>
    </location>
    <ligand>
        <name>heme</name>
        <dbReference type="ChEBI" id="CHEBI:30413"/>
    </ligand>
    <ligandPart>
        <name>Fe</name>
        <dbReference type="ChEBI" id="CHEBI:18248"/>
    </ligandPart>
</feature>
<dbReference type="PANTHER" id="PTHR47944:SF10">
    <property type="entry name" value="CYTOCHROME P450 98A9"/>
    <property type="match status" value="1"/>
</dbReference>
<dbReference type="RefSeq" id="XP_021839704.1">
    <property type="nucleotide sequence ID" value="XM_021984012.1"/>
</dbReference>
<evidence type="ECO:0000256" key="1">
    <source>
        <dbReference type="ARBA" id="ARBA00001971"/>
    </source>
</evidence>
<keyword evidence="7" id="KW-1133">Transmembrane helix</keyword>
<evidence type="ECO:0000256" key="4">
    <source>
        <dbReference type="ARBA" id="ARBA00022617"/>
    </source>
</evidence>
<evidence type="ECO:0000256" key="3">
    <source>
        <dbReference type="ARBA" id="ARBA00010617"/>
    </source>
</evidence>
<comment type="subcellular location">
    <subcellularLocation>
        <location evidence="2">Membrane</location>
        <topology evidence="2">Single-pass membrane protein</topology>
    </subcellularLocation>
</comment>
<keyword evidence="14" id="KW-1185">Reference proteome</keyword>
<keyword evidence="8 13" id="KW-0560">Oxidoreductase</keyword>
<evidence type="ECO:0000256" key="11">
    <source>
        <dbReference type="ARBA" id="ARBA00023136"/>
    </source>
</evidence>
<sequence length="501" mass="58041">MVLLSLAFVPTIFLIILLLYRRTQEHKVKLPPGPRPWPIVGNIYNLKPIHFKCFYEWAQFYGPIISVWFGSDLNVVVSSSDLAKKVLKQHDQELANRHRIRSQTNFTNDGVDLTWADYGPHYVKVRKICNLALFTSKKIEAQRPIREDEVTSMIESIYKDCSNSSEKCVITLRKYLVEVAINHISRVTFGKRFLNLEGELDEQGREFMSIILSVRSIKRPSMVVEHVPWLRWMSRFYDPPLNDHKDRMDRFAKEIMEEEDKQHLVHALLSCKDEYGLSEETIIGLFWDMIMAGMDTIAITIEWAMAELLRHPRVIQKGHDELDHIIGHERNIVEKDLENLPYLQSIIKEALRMHPPTPLMLPHKANANLNIEGYEIPKGTSVLVNVWAIARDPDIWPNPHEFKPERFFEEDVDITGHDFRILPFGAGRRVCMGAKMSISLVTLMLGHLLQHFDWRPPNGVKAEEISMAEIPGVVSYMATPLQIVPLPRLPSHLYKRIIVDH</sequence>
<evidence type="ECO:0000256" key="9">
    <source>
        <dbReference type="ARBA" id="ARBA00023004"/>
    </source>
</evidence>
<dbReference type="GO" id="GO:0020037">
    <property type="term" value="F:heme binding"/>
    <property type="evidence" value="ECO:0007669"/>
    <property type="project" value="InterPro"/>
</dbReference>
<dbReference type="GO" id="GO:0008216">
    <property type="term" value="P:spermidine metabolic process"/>
    <property type="evidence" value="ECO:0000318"/>
    <property type="project" value="GO_Central"/>
</dbReference>
<dbReference type="InterPro" id="IPR001128">
    <property type="entry name" value="Cyt_P450"/>
</dbReference>
<keyword evidence="4 12" id="KW-0349">Heme</keyword>
<evidence type="ECO:0000256" key="12">
    <source>
        <dbReference type="PIRSR" id="PIRSR602401-1"/>
    </source>
</evidence>
<evidence type="ECO:0000256" key="5">
    <source>
        <dbReference type="ARBA" id="ARBA00022692"/>
    </source>
</evidence>
<dbReference type="GeneID" id="110779503"/>
<dbReference type="PRINTS" id="PR00463">
    <property type="entry name" value="EP450I"/>
</dbReference>
<evidence type="ECO:0000256" key="8">
    <source>
        <dbReference type="ARBA" id="ARBA00023002"/>
    </source>
</evidence>
<dbReference type="OrthoDB" id="1486960at2759"/>
<accession>A0A9R0I1C5</accession>
<keyword evidence="5" id="KW-0812">Transmembrane</keyword>
<organism evidence="14 15">
    <name type="scientific">Spinacia oleracea</name>
    <name type="common">Spinach</name>
    <dbReference type="NCBI Taxonomy" id="3562"/>
    <lineage>
        <taxon>Eukaryota</taxon>
        <taxon>Viridiplantae</taxon>
        <taxon>Streptophyta</taxon>
        <taxon>Embryophyta</taxon>
        <taxon>Tracheophyta</taxon>
        <taxon>Spermatophyta</taxon>
        <taxon>Magnoliopsida</taxon>
        <taxon>eudicotyledons</taxon>
        <taxon>Gunneridae</taxon>
        <taxon>Pentapetalae</taxon>
        <taxon>Caryophyllales</taxon>
        <taxon>Chenopodiaceae</taxon>
        <taxon>Chenopodioideae</taxon>
        <taxon>Anserineae</taxon>
        <taxon>Spinacia</taxon>
    </lineage>
</organism>
<dbReference type="Proteomes" id="UP000813463">
    <property type="component" value="Chromosome 1"/>
</dbReference>
<dbReference type="InterPro" id="IPR002401">
    <property type="entry name" value="Cyt_P450_E_grp-I"/>
</dbReference>
<name>A0A9R0I1C5_SPIOL</name>
<dbReference type="InterPro" id="IPR036396">
    <property type="entry name" value="Cyt_P450_sf"/>
</dbReference>
<dbReference type="SUPFAM" id="SSF48264">
    <property type="entry name" value="Cytochrome P450"/>
    <property type="match status" value="1"/>
</dbReference>
<comment type="cofactor">
    <cofactor evidence="1 12">
        <name>heme</name>
        <dbReference type="ChEBI" id="CHEBI:30413"/>
    </cofactor>
</comment>
<dbReference type="KEGG" id="soe:110779503"/>
<proteinExistence type="inferred from homology"/>
<dbReference type="GO" id="GO:0072547">
    <property type="term" value="F:tricoumaroylspermidine meta-hydroxylase activity"/>
    <property type="evidence" value="ECO:0000318"/>
    <property type="project" value="GO_Central"/>
</dbReference>
<dbReference type="GO" id="GO:0072549">
    <property type="term" value="F:monocoumaroyl dicaffeoyl spermidine meta-hydroxylase activity"/>
    <property type="evidence" value="ECO:0000318"/>
    <property type="project" value="GO_Central"/>
</dbReference>
<dbReference type="GO" id="GO:0016020">
    <property type="term" value="C:membrane"/>
    <property type="evidence" value="ECO:0007669"/>
    <property type="project" value="UniProtKB-SubCell"/>
</dbReference>
<reference evidence="15" key="2">
    <citation type="submission" date="2025-08" db="UniProtKB">
        <authorList>
            <consortium name="RefSeq"/>
        </authorList>
    </citation>
    <scope>IDENTIFICATION</scope>
    <source>
        <tissue evidence="15">Leaf</tissue>
    </source>
</reference>
<dbReference type="PRINTS" id="PR00385">
    <property type="entry name" value="P450"/>
</dbReference>